<dbReference type="OrthoDB" id="5288586at2759"/>
<feature type="compositionally biased region" description="Basic and acidic residues" evidence="1">
    <location>
        <begin position="242"/>
        <end position="255"/>
    </location>
</feature>
<dbReference type="EMBL" id="JABCKV010000554">
    <property type="protein sequence ID" value="KAG5640699.1"/>
    <property type="molecule type" value="Genomic_DNA"/>
</dbReference>
<evidence type="ECO:0008006" key="5">
    <source>
        <dbReference type="Google" id="ProtNLM"/>
    </source>
</evidence>
<evidence type="ECO:0000313" key="3">
    <source>
        <dbReference type="EMBL" id="KAG5640699.1"/>
    </source>
</evidence>
<feature type="transmembrane region" description="Helical" evidence="2">
    <location>
        <begin position="206"/>
        <end position="226"/>
    </location>
</feature>
<accession>A0A9P7G0T9</accession>
<dbReference type="PANTHER" id="PTHR37488:SF2">
    <property type="entry name" value="DUF1275 DOMAIN-CONTAINING PROTEIN"/>
    <property type="match status" value="1"/>
</dbReference>
<dbReference type="PANTHER" id="PTHR37488">
    <property type="entry name" value="DUF1275 DOMAIN-CONTAINING PROTEIN"/>
    <property type="match status" value="1"/>
</dbReference>
<feature type="transmembrane region" description="Helical" evidence="2">
    <location>
        <begin position="80"/>
        <end position="100"/>
    </location>
</feature>
<keyword evidence="2" id="KW-0812">Transmembrane</keyword>
<dbReference type="Proteomes" id="UP000775547">
    <property type="component" value="Unassembled WGS sequence"/>
</dbReference>
<protein>
    <recommendedName>
        <fullName evidence="5">DUF1275 domain protein</fullName>
    </recommendedName>
</protein>
<reference evidence="3" key="1">
    <citation type="submission" date="2020-07" db="EMBL/GenBank/DDBJ databases">
        <authorList>
            <person name="Nieuwenhuis M."/>
            <person name="Van De Peppel L.J.J."/>
        </authorList>
    </citation>
    <scope>NUCLEOTIDE SEQUENCE</scope>
    <source>
        <strain evidence="3">AP01</strain>
        <tissue evidence="3">Mycelium</tissue>
    </source>
</reference>
<keyword evidence="4" id="KW-1185">Reference proteome</keyword>
<proteinExistence type="predicted"/>
<keyword evidence="2" id="KW-1133">Transmembrane helix</keyword>
<sequence length="276" mass="29795">MTGYLNAITFTAISVWCSFQTGNFLQLSMSFARLFEGPNSFENWSFRTADGHALCSLLTFNIGASLGRVGDRIGATKRGWLVGGTILQALLTVAAAITIWKSGESSDITATERGLPGWTSTPLSFVALAFMSISLGIQGIQAKRLNTQFGTTLVLTTLWVELVSDPRLFKTREKVVSRDHKVIAALAVFAGGATGHTLVYKIGFAGALWIAVGLRLLIAVAWIYVVDDSPILHEVRERAHAGHERLPVGHEHERAPGSPRNTGKAPAPQLAILNDE</sequence>
<dbReference type="InterPro" id="IPR010699">
    <property type="entry name" value="DUF1275"/>
</dbReference>
<dbReference type="AlphaFoldDB" id="A0A9P7G0T9"/>
<dbReference type="Pfam" id="PF06912">
    <property type="entry name" value="DUF1275"/>
    <property type="match status" value="1"/>
</dbReference>
<evidence type="ECO:0000313" key="4">
    <source>
        <dbReference type="Proteomes" id="UP000775547"/>
    </source>
</evidence>
<gene>
    <name evidence="3" type="ORF">DXG03_007485</name>
</gene>
<feature type="region of interest" description="Disordered" evidence="1">
    <location>
        <begin position="242"/>
        <end position="276"/>
    </location>
</feature>
<reference evidence="3" key="2">
    <citation type="submission" date="2021-10" db="EMBL/GenBank/DDBJ databases">
        <title>Phylogenomics reveals ancestral predisposition of the termite-cultivated fungus Termitomyces towards a domesticated lifestyle.</title>
        <authorList>
            <person name="Auxier B."/>
            <person name="Grum-Grzhimaylo A."/>
            <person name="Cardenas M.E."/>
            <person name="Lodge J.D."/>
            <person name="Laessoe T."/>
            <person name="Pedersen O."/>
            <person name="Smith M.E."/>
            <person name="Kuyper T.W."/>
            <person name="Franco-Molano E.A."/>
            <person name="Baroni T.J."/>
            <person name="Aanen D.K."/>
        </authorList>
    </citation>
    <scope>NUCLEOTIDE SEQUENCE</scope>
    <source>
        <strain evidence="3">AP01</strain>
        <tissue evidence="3">Mycelium</tissue>
    </source>
</reference>
<feature type="transmembrane region" description="Helical" evidence="2">
    <location>
        <begin position="182"/>
        <end position="200"/>
    </location>
</feature>
<comment type="caution">
    <text evidence="3">The sequence shown here is derived from an EMBL/GenBank/DDBJ whole genome shotgun (WGS) entry which is preliminary data.</text>
</comment>
<evidence type="ECO:0000256" key="2">
    <source>
        <dbReference type="SAM" id="Phobius"/>
    </source>
</evidence>
<keyword evidence="2" id="KW-0472">Membrane</keyword>
<name>A0A9P7G0T9_9AGAR</name>
<feature type="transmembrane region" description="Helical" evidence="2">
    <location>
        <begin position="120"/>
        <end position="140"/>
    </location>
</feature>
<evidence type="ECO:0000256" key="1">
    <source>
        <dbReference type="SAM" id="MobiDB-lite"/>
    </source>
</evidence>
<organism evidence="3 4">
    <name type="scientific">Asterophora parasitica</name>
    <dbReference type="NCBI Taxonomy" id="117018"/>
    <lineage>
        <taxon>Eukaryota</taxon>
        <taxon>Fungi</taxon>
        <taxon>Dikarya</taxon>
        <taxon>Basidiomycota</taxon>
        <taxon>Agaricomycotina</taxon>
        <taxon>Agaricomycetes</taxon>
        <taxon>Agaricomycetidae</taxon>
        <taxon>Agaricales</taxon>
        <taxon>Tricholomatineae</taxon>
        <taxon>Lyophyllaceae</taxon>
        <taxon>Asterophora</taxon>
    </lineage>
</organism>